<dbReference type="Pfam" id="PF24827">
    <property type="entry name" value="AstE_AspA_cat"/>
    <property type="match status" value="1"/>
</dbReference>
<evidence type="ECO:0000313" key="7">
    <source>
        <dbReference type="Proteomes" id="UP000236641"/>
    </source>
</evidence>
<name>A0A2K1E3X3_9FLAO</name>
<evidence type="ECO:0000256" key="3">
    <source>
        <dbReference type="ARBA" id="ARBA00022801"/>
    </source>
</evidence>
<dbReference type="InterPro" id="IPR053138">
    <property type="entry name" value="N-alpha-Ac-DABA_deacetylase"/>
</dbReference>
<dbReference type="RefSeq" id="WP_103050814.1">
    <property type="nucleotide sequence ID" value="NZ_POWF01000001.1"/>
</dbReference>
<keyword evidence="3" id="KW-0378">Hydrolase</keyword>
<dbReference type="Gene3D" id="3.40.630.10">
    <property type="entry name" value="Zn peptidases"/>
    <property type="match status" value="1"/>
</dbReference>
<dbReference type="GO" id="GO:0046872">
    <property type="term" value="F:metal ion binding"/>
    <property type="evidence" value="ECO:0007669"/>
    <property type="project" value="UniProtKB-KW"/>
</dbReference>
<gene>
    <name evidence="6" type="ORF">C1T31_02170</name>
</gene>
<dbReference type="PIRSF" id="PIRSF039012">
    <property type="entry name" value="ASP"/>
    <property type="match status" value="1"/>
</dbReference>
<dbReference type="AlphaFoldDB" id="A0A2K1E3X3"/>
<keyword evidence="4" id="KW-0862">Zinc</keyword>
<evidence type="ECO:0000256" key="2">
    <source>
        <dbReference type="ARBA" id="ARBA00022723"/>
    </source>
</evidence>
<comment type="caution">
    <text evidence="6">The sequence shown here is derived from an EMBL/GenBank/DDBJ whole genome shotgun (WGS) entry which is preliminary data.</text>
</comment>
<dbReference type="InterPro" id="IPR055438">
    <property type="entry name" value="AstE_AspA_cat"/>
</dbReference>
<protein>
    <submittedName>
        <fullName evidence="6">Succinylglutamate desuccinylase</fullName>
    </submittedName>
</protein>
<dbReference type="SUPFAM" id="SSF53187">
    <property type="entry name" value="Zn-dependent exopeptidases"/>
    <property type="match status" value="1"/>
</dbReference>
<dbReference type="InterPro" id="IPR043795">
    <property type="entry name" value="N-alpha-Ac-DABA-like"/>
</dbReference>
<keyword evidence="2" id="KW-0479">Metal-binding</keyword>
<feature type="domain" description="Succinylglutamate desuccinylase/Aspartoacylase catalytic" evidence="5">
    <location>
        <begin position="49"/>
        <end position="229"/>
    </location>
</feature>
<dbReference type="OrthoDB" id="9782876at2"/>
<dbReference type="GO" id="GO:0016788">
    <property type="term" value="F:hydrolase activity, acting on ester bonds"/>
    <property type="evidence" value="ECO:0007669"/>
    <property type="project" value="InterPro"/>
</dbReference>
<dbReference type="CDD" id="cd06251">
    <property type="entry name" value="M14_ASTE_ASPA-like"/>
    <property type="match status" value="1"/>
</dbReference>
<comment type="cofactor">
    <cofactor evidence="1">
        <name>Zn(2+)</name>
        <dbReference type="ChEBI" id="CHEBI:29105"/>
    </cofactor>
</comment>
<dbReference type="PANTHER" id="PTHR37326:SF2">
    <property type="entry name" value="SUCCINYLGLUTAMATE DESUCCINYLASE_ASPARTOACYLASE FAMILY PROTEIN"/>
    <property type="match status" value="1"/>
</dbReference>
<keyword evidence="7" id="KW-1185">Reference proteome</keyword>
<evidence type="ECO:0000259" key="5">
    <source>
        <dbReference type="Pfam" id="PF24827"/>
    </source>
</evidence>
<reference evidence="6 7" key="1">
    <citation type="submission" date="2018-01" db="EMBL/GenBank/DDBJ databases">
        <title>The draft genome of Hanstruepera neustonica JCM19743.</title>
        <authorList>
            <person name="He R.-H."/>
            <person name="Du Z.-J."/>
        </authorList>
    </citation>
    <scope>NUCLEOTIDE SEQUENCE [LARGE SCALE GENOMIC DNA]</scope>
    <source>
        <strain evidence="6 7">JCM19743</strain>
    </source>
</reference>
<evidence type="ECO:0000313" key="6">
    <source>
        <dbReference type="EMBL" id="PNQ74963.1"/>
    </source>
</evidence>
<dbReference type="EMBL" id="POWF01000001">
    <property type="protein sequence ID" value="PNQ74963.1"/>
    <property type="molecule type" value="Genomic_DNA"/>
</dbReference>
<dbReference type="PANTHER" id="PTHR37326">
    <property type="entry name" value="BLL3975 PROTEIN"/>
    <property type="match status" value="1"/>
</dbReference>
<evidence type="ECO:0000256" key="4">
    <source>
        <dbReference type="ARBA" id="ARBA00022833"/>
    </source>
</evidence>
<sequence>MTFKQKKIITILGKEIKAGESRELTFGVANLHTSSSVDVPVIIERSKKPGPVVLFTAGIHGDEVNGVEIVRQIIAKGINKPKTGTIICIPIINVFGFINLNREFPDGRDLNRVFPGIKRGSLASRVAYKLVNEVIPDVDFIMDFHTGGSGRFNAPQIRIVKNSLTLDAIAETFGAPFVLYSKNIKKSFRNTCYKLGKPILLFEGGKSFHIDEKVTNTGVNGAKRVLNHLGMLSSKFKASKPKKPPVYILDSRWQRANFSGMFKASITINSKVTKGDVIGNITDPYGKFNHFVKATNSGYIINVNESPIVYQGDALFHITTKLK</sequence>
<accession>A0A2K1E3X3</accession>
<proteinExistence type="predicted"/>
<evidence type="ECO:0000256" key="1">
    <source>
        <dbReference type="ARBA" id="ARBA00001947"/>
    </source>
</evidence>
<dbReference type="GO" id="GO:0016811">
    <property type="term" value="F:hydrolase activity, acting on carbon-nitrogen (but not peptide) bonds, in linear amides"/>
    <property type="evidence" value="ECO:0007669"/>
    <property type="project" value="InterPro"/>
</dbReference>
<organism evidence="6 7">
    <name type="scientific">Hanstruepera neustonica</name>
    <dbReference type="NCBI Taxonomy" id="1445657"/>
    <lineage>
        <taxon>Bacteria</taxon>
        <taxon>Pseudomonadati</taxon>
        <taxon>Bacteroidota</taxon>
        <taxon>Flavobacteriia</taxon>
        <taxon>Flavobacteriales</taxon>
        <taxon>Flavobacteriaceae</taxon>
        <taxon>Hanstruepera</taxon>
    </lineage>
</organism>
<dbReference type="Proteomes" id="UP000236641">
    <property type="component" value="Unassembled WGS sequence"/>
</dbReference>